<name>M1DSV2_SOLTU</name>
<evidence type="ECO:0000313" key="2">
    <source>
        <dbReference type="EnsemblPlants" id="PGSC0003DMT400093856"/>
    </source>
</evidence>
<evidence type="ECO:0000256" key="1">
    <source>
        <dbReference type="SAM" id="MobiDB-lite"/>
    </source>
</evidence>
<dbReference type="AlphaFoldDB" id="M1DSV2"/>
<accession>M1DSV2</accession>
<reference evidence="3" key="1">
    <citation type="journal article" date="2011" name="Nature">
        <title>Genome sequence and analysis of the tuber crop potato.</title>
        <authorList>
            <consortium name="The Potato Genome Sequencing Consortium"/>
        </authorList>
    </citation>
    <scope>NUCLEOTIDE SEQUENCE [LARGE SCALE GENOMIC DNA]</scope>
    <source>
        <strain evidence="3">cv. DM1-3 516 R44</strain>
    </source>
</reference>
<protein>
    <submittedName>
        <fullName evidence="2">Uncharacterized protein</fullName>
    </submittedName>
</protein>
<sequence length="101" mass="11060">MAEIDNYQDSSAQSSDDVESSNDKSDSEDESSRYTQTGDEDEDPLSLPICAKVIFVIGSTVRKPARGPDLDFTRPRRQTTGPFTGRGGVRSVRPVDPPAWP</sequence>
<feature type="region of interest" description="Disordered" evidence="1">
    <location>
        <begin position="64"/>
        <end position="101"/>
    </location>
</feature>
<dbReference type="Gramene" id="PGSC0003DMT400093856">
    <property type="protein sequence ID" value="PGSC0003DMT400093856"/>
    <property type="gene ID" value="PGSC0003DMG400043427"/>
</dbReference>
<dbReference type="InParanoid" id="M1DSV2"/>
<dbReference type="EnsemblPlants" id="PGSC0003DMT400093856">
    <property type="protein sequence ID" value="PGSC0003DMT400093856"/>
    <property type="gene ID" value="PGSC0003DMG400043427"/>
</dbReference>
<reference evidence="2" key="2">
    <citation type="submission" date="2015-06" db="UniProtKB">
        <authorList>
            <consortium name="EnsemblPlants"/>
        </authorList>
    </citation>
    <scope>IDENTIFICATION</scope>
    <source>
        <strain evidence="2">DM1-3 516 R44</strain>
    </source>
</reference>
<dbReference type="HOGENOM" id="CLU_2296704_0_0_1"/>
<dbReference type="Proteomes" id="UP000011115">
    <property type="component" value="Unassembled WGS sequence"/>
</dbReference>
<evidence type="ECO:0000313" key="3">
    <source>
        <dbReference type="Proteomes" id="UP000011115"/>
    </source>
</evidence>
<feature type="region of interest" description="Disordered" evidence="1">
    <location>
        <begin position="1"/>
        <end position="46"/>
    </location>
</feature>
<dbReference type="PaxDb" id="4113-PGSC0003DMT400093856"/>
<keyword evidence="3" id="KW-1185">Reference proteome</keyword>
<organism evidence="2 3">
    <name type="scientific">Solanum tuberosum</name>
    <name type="common">Potato</name>
    <dbReference type="NCBI Taxonomy" id="4113"/>
    <lineage>
        <taxon>Eukaryota</taxon>
        <taxon>Viridiplantae</taxon>
        <taxon>Streptophyta</taxon>
        <taxon>Embryophyta</taxon>
        <taxon>Tracheophyta</taxon>
        <taxon>Spermatophyta</taxon>
        <taxon>Magnoliopsida</taxon>
        <taxon>eudicotyledons</taxon>
        <taxon>Gunneridae</taxon>
        <taxon>Pentapetalae</taxon>
        <taxon>asterids</taxon>
        <taxon>lamiids</taxon>
        <taxon>Solanales</taxon>
        <taxon>Solanaceae</taxon>
        <taxon>Solanoideae</taxon>
        <taxon>Solaneae</taxon>
        <taxon>Solanum</taxon>
    </lineage>
</organism>
<proteinExistence type="predicted"/>